<reference evidence="1 2" key="1">
    <citation type="journal article" date="2015" name="Genome Announc.">
        <title>Expanding the biotechnology potential of lactobacilli through comparative genomics of 213 strains and associated genera.</title>
        <authorList>
            <person name="Sun Z."/>
            <person name="Harris H.M."/>
            <person name="McCann A."/>
            <person name="Guo C."/>
            <person name="Argimon S."/>
            <person name="Zhang W."/>
            <person name="Yang X."/>
            <person name="Jeffery I.B."/>
            <person name="Cooney J.C."/>
            <person name="Kagawa T.F."/>
            <person name="Liu W."/>
            <person name="Song Y."/>
            <person name="Salvetti E."/>
            <person name="Wrobel A."/>
            <person name="Rasinkangas P."/>
            <person name="Parkhill J."/>
            <person name="Rea M.C."/>
            <person name="O'Sullivan O."/>
            <person name="Ritari J."/>
            <person name="Douillard F.P."/>
            <person name="Paul Ross R."/>
            <person name="Yang R."/>
            <person name="Briner A.E."/>
            <person name="Felis G.E."/>
            <person name="de Vos W.M."/>
            <person name="Barrangou R."/>
            <person name="Klaenhammer T.R."/>
            <person name="Caufield P.W."/>
            <person name="Cui Y."/>
            <person name="Zhang H."/>
            <person name="O'Toole P.W."/>
        </authorList>
    </citation>
    <scope>NUCLEOTIDE SEQUENCE [LARGE SCALE GENOMIC DNA]</scope>
    <source>
        <strain evidence="1 2">DSM 15814</strain>
    </source>
</reference>
<name>A0A0R1RGN4_9LACO</name>
<organism evidence="1 2">
    <name type="scientific">Furfurilactobacillus rossiae DSM 15814</name>
    <dbReference type="NCBI Taxonomy" id="1114972"/>
    <lineage>
        <taxon>Bacteria</taxon>
        <taxon>Bacillati</taxon>
        <taxon>Bacillota</taxon>
        <taxon>Bacilli</taxon>
        <taxon>Lactobacillales</taxon>
        <taxon>Lactobacillaceae</taxon>
        <taxon>Furfurilactobacillus</taxon>
    </lineage>
</organism>
<dbReference type="PATRIC" id="fig|1114972.6.peg.745"/>
<evidence type="ECO:0000313" key="2">
    <source>
        <dbReference type="Proteomes" id="UP000051999"/>
    </source>
</evidence>
<proteinExistence type="predicted"/>
<accession>A0A0R1RGN4</accession>
<comment type="caution">
    <text evidence="1">The sequence shown here is derived from an EMBL/GenBank/DDBJ whole genome shotgun (WGS) entry which is preliminary data.</text>
</comment>
<dbReference type="Pfam" id="PF10978">
    <property type="entry name" value="DUF2785"/>
    <property type="match status" value="1"/>
</dbReference>
<evidence type="ECO:0000313" key="1">
    <source>
        <dbReference type="EMBL" id="KRL53914.1"/>
    </source>
</evidence>
<protein>
    <recommendedName>
        <fullName evidence="3">DUF2785 domain-containing protein</fullName>
    </recommendedName>
</protein>
<sequence>MLTLTDEKLERELTRLRKENPHTVNDSLLAAMLDNIGNLNSVLRDQLIYSLFAQWIDDGTISNEQAVWLLRQTQQRNLLFSGIHERQNDAIYARTFTTLLLTSLVARDARSPFLTANMRTHLFEDATKYLQLEKDLRGLTDHGWAHAFGHGGDLLYYVCYHPKFPTWLIPQVLAGIYHGIMLPSGFTAGEGSRLDNCLVALLAQERITESQLLNWLRGVRGVIALTADQSLQFDQNNKLINLCVSLAYKLRFESLSTPGLSAWLDEQIRDFYEANGTVA</sequence>
<gene>
    <name evidence="1" type="ORF">FD35_GL000743</name>
</gene>
<evidence type="ECO:0008006" key="3">
    <source>
        <dbReference type="Google" id="ProtNLM"/>
    </source>
</evidence>
<dbReference type="EMBL" id="AZFF01000013">
    <property type="protein sequence ID" value="KRL53914.1"/>
    <property type="molecule type" value="Genomic_DNA"/>
</dbReference>
<dbReference type="STRING" id="1114972.FD35_GL000743"/>
<keyword evidence="2" id="KW-1185">Reference proteome</keyword>
<dbReference type="eggNOG" id="ENOG502ZWG2">
    <property type="taxonomic scope" value="Bacteria"/>
</dbReference>
<dbReference type="Proteomes" id="UP000051999">
    <property type="component" value="Unassembled WGS sequence"/>
</dbReference>
<dbReference type="InterPro" id="IPR021247">
    <property type="entry name" value="DUF2785"/>
</dbReference>
<dbReference type="AlphaFoldDB" id="A0A0R1RGN4"/>